<evidence type="ECO:0000256" key="2">
    <source>
        <dbReference type="ARBA" id="ARBA00007358"/>
    </source>
</evidence>
<proteinExistence type="inferred from homology"/>
<dbReference type="InterPro" id="IPR018211">
    <property type="entry name" value="ADH_Fe_CS"/>
</dbReference>
<comment type="similarity">
    <text evidence="2">Belongs to the iron-containing alcohol dehydrogenase family.</text>
</comment>
<dbReference type="Pfam" id="PF25137">
    <property type="entry name" value="ADH_Fe_C"/>
    <property type="match status" value="1"/>
</dbReference>
<protein>
    <submittedName>
        <fullName evidence="7">Alcohol dehydrogenase, class IV</fullName>
    </submittedName>
</protein>
<evidence type="ECO:0000313" key="8">
    <source>
        <dbReference type="Proteomes" id="UP000000238"/>
    </source>
</evidence>
<dbReference type="InterPro" id="IPR001670">
    <property type="entry name" value="ADH_Fe/GldA"/>
</dbReference>
<dbReference type="EMBL" id="CP000155">
    <property type="protein sequence ID" value="ABC31737.1"/>
    <property type="molecule type" value="Genomic_DNA"/>
</dbReference>
<evidence type="ECO:0000259" key="5">
    <source>
        <dbReference type="Pfam" id="PF00465"/>
    </source>
</evidence>
<dbReference type="eggNOG" id="COG1454">
    <property type="taxonomic scope" value="Bacteria"/>
</dbReference>
<evidence type="ECO:0000256" key="1">
    <source>
        <dbReference type="ARBA" id="ARBA00001962"/>
    </source>
</evidence>
<dbReference type="GO" id="GO:0046872">
    <property type="term" value="F:metal ion binding"/>
    <property type="evidence" value="ECO:0007669"/>
    <property type="project" value="InterPro"/>
</dbReference>
<keyword evidence="3" id="KW-0560">Oxidoreductase</keyword>
<dbReference type="SUPFAM" id="SSF56796">
    <property type="entry name" value="Dehydroquinate synthase-like"/>
    <property type="match status" value="1"/>
</dbReference>
<dbReference type="GO" id="GO:0004022">
    <property type="term" value="F:alcohol dehydrogenase (NAD+) activity"/>
    <property type="evidence" value="ECO:0007669"/>
    <property type="project" value="TreeGrafter"/>
</dbReference>
<feature type="domain" description="Alcohol dehydrogenase iron-type/glycerol dehydrogenase GldA" evidence="5">
    <location>
        <begin position="11"/>
        <end position="181"/>
    </location>
</feature>
<dbReference type="Pfam" id="PF00465">
    <property type="entry name" value="Fe-ADH"/>
    <property type="match status" value="1"/>
</dbReference>
<gene>
    <name evidence="7" type="ordered locus">HCH_05054</name>
</gene>
<evidence type="ECO:0000259" key="6">
    <source>
        <dbReference type="Pfam" id="PF25137"/>
    </source>
</evidence>
<keyword evidence="4" id="KW-0520">NAD</keyword>
<keyword evidence="8" id="KW-1185">Reference proteome</keyword>
<sequence>MSKGYYEFFCPVKVIAGEAALEHIPFELSALGVSNPLMITDKGVRGAGLSDYVITACSEGGVEMASIFDDVPPDSSTEVVRSIAAVYREQGADSIIAVGGGSVIDTAKAINILVSEGGDNLAKYSGAGMLKRPLKPFFVIPTTAGTGSEVTSVAVIADRKKGVKLPFGSPFLLPNAAIIDPRMTLTLPAHITAATAMDALTHAVEAYTCMAKNPLSDAYAFSAVKKISEHLLEVMDNPKDPQGRLELAQASTMAGIAFSNSMVGLVHALGHALGVICHLPHGMCMSLFLPYVLEYNLRKGKIREPLAELLLPLAGARVYANTPPEQRARRAVAAIRELRDELFERCKLPRTLKETGKVSLDLLPKIADVAMDDGSIIFNPAEADFEEVLEVLKSAWDDM</sequence>
<organism evidence="7 8">
    <name type="scientific">Hahella chejuensis (strain KCTC 2396)</name>
    <dbReference type="NCBI Taxonomy" id="349521"/>
    <lineage>
        <taxon>Bacteria</taxon>
        <taxon>Pseudomonadati</taxon>
        <taxon>Pseudomonadota</taxon>
        <taxon>Gammaproteobacteria</taxon>
        <taxon>Oceanospirillales</taxon>
        <taxon>Hahellaceae</taxon>
        <taxon>Hahella</taxon>
    </lineage>
</organism>
<dbReference type="Proteomes" id="UP000000238">
    <property type="component" value="Chromosome"/>
</dbReference>
<dbReference type="CDD" id="cd14865">
    <property type="entry name" value="Fe-ADH-like"/>
    <property type="match status" value="1"/>
</dbReference>
<dbReference type="InterPro" id="IPR056798">
    <property type="entry name" value="ADH_Fe_C"/>
</dbReference>
<accession>Q2SC87</accession>
<dbReference type="FunFam" id="3.40.50.1970:FF:000003">
    <property type="entry name" value="Alcohol dehydrogenase, iron-containing"/>
    <property type="match status" value="1"/>
</dbReference>
<dbReference type="HOGENOM" id="CLU_007207_0_0_6"/>
<dbReference type="KEGG" id="hch:HCH_05054"/>
<dbReference type="PROSITE" id="PS00913">
    <property type="entry name" value="ADH_IRON_1"/>
    <property type="match status" value="1"/>
</dbReference>
<dbReference type="AlphaFoldDB" id="Q2SC87"/>
<dbReference type="InterPro" id="IPR039697">
    <property type="entry name" value="Alcohol_dehydrogenase_Fe"/>
</dbReference>
<dbReference type="Gene3D" id="3.40.50.1970">
    <property type="match status" value="1"/>
</dbReference>
<dbReference type="OrthoDB" id="9815791at2"/>
<dbReference type="PANTHER" id="PTHR11496:SF102">
    <property type="entry name" value="ALCOHOL DEHYDROGENASE 4"/>
    <property type="match status" value="1"/>
</dbReference>
<evidence type="ECO:0000256" key="3">
    <source>
        <dbReference type="ARBA" id="ARBA00023002"/>
    </source>
</evidence>
<dbReference type="PANTHER" id="PTHR11496">
    <property type="entry name" value="ALCOHOL DEHYDROGENASE"/>
    <property type="match status" value="1"/>
</dbReference>
<feature type="domain" description="Fe-containing alcohol dehydrogenase-like C-terminal" evidence="6">
    <location>
        <begin position="192"/>
        <end position="396"/>
    </location>
</feature>
<reference evidence="7 8" key="1">
    <citation type="journal article" date="2005" name="Nucleic Acids Res.">
        <title>Genomic blueprint of Hahella chejuensis, a marine microbe producing an algicidal agent.</title>
        <authorList>
            <person name="Jeong H."/>
            <person name="Yim J.H."/>
            <person name="Lee C."/>
            <person name="Choi S.-H."/>
            <person name="Park Y.K."/>
            <person name="Yoon S.H."/>
            <person name="Hur C.-G."/>
            <person name="Kang H.-Y."/>
            <person name="Kim D."/>
            <person name="Lee H.H."/>
            <person name="Park K.H."/>
            <person name="Park S.-H."/>
            <person name="Park H.-S."/>
            <person name="Lee H.K."/>
            <person name="Oh T.K."/>
            <person name="Kim J.F."/>
        </authorList>
    </citation>
    <scope>NUCLEOTIDE SEQUENCE [LARGE SCALE GENOMIC DNA]</scope>
    <source>
        <strain evidence="7 8">KCTC 2396</strain>
    </source>
</reference>
<name>Q2SC87_HAHCH</name>
<evidence type="ECO:0000313" key="7">
    <source>
        <dbReference type="EMBL" id="ABC31737.1"/>
    </source>
</evidence>
<evidence type="ECO:0000256" key="4">
    <source>
        <dbReference type="ARBA" id="ARBA00023027"/>
    </source>
</evidence>
<dbReference type="Gene3D" id="1.20.1090.10">
    <property type="entry name" value="Dehydroquinate synthase-like - alpha domain"/>
    <property type="match status" value="1"/>
</dbReference>
<dbReference type="RefSeq" id="WP_011398802.1">
    <property type="nucleotide sequence ID" value="NC_007645.1"/>
</dbReference>
<dbReference type="STRING" id="349521.HCH_05054"/>
<comment type="cofactor">
    <cofactor evidence="1">
        <name>Fe cation</name>
        <dbReference type="ChEBI" id="CHEBI:24875"/>
    </cofactor>
</comment>